<evidence type="ECO:0000313" key="1">
    <source>
        <dbReference type="EMBL" id="ETO04578.1"/>
    </source>
</evidence>
<dbReference type="Proteomes" id="UP000023152">
    <property type="component" value="Unassembled WGS sequence"/>
</dbReference>
<dbReference type="EMBL" id="ASPP01029181">
    <property type="protein sequence ID" value="ETO04578.1"/>
    <property type="molecule type" value="Genomic_DNA"/>
</dbReference>
<keyword evidence="2" id="KW-1185">Reference proteome</keyword>
<organism evidence="1 2">
    <name type="scientific">Reticulomyxa filosa</name>
    <dbReference type="NCBI Taxonomy" id="46433"/>
    <lineage>
        <taxon>Eukaryota</taxon>
        <taxon>Sar</taxon>
        <taxon>Rhizaria</taxon>
        <taxon>Retaria</taxon>
        <taxon>Foraminifera</taxon>
        <taxon>Monothalamids</taxon>
        <taxon>Reticulomyxidae</taxon>
        <taxon>Reticulomyxa</taxon>
    </lineage>
</organism>
<protein>
    <submittedName>
        <fullName evidence="1">Uncharacterized protein</fullName>
    </submittedName>
</protein>
<gene>
    <name evidence="1" type="ORF">RFI_32821</name>
</gene>
<evidence type="ECO:0000313" key="2">
    <source>
        <dbReference type="Proteomes" id="UP000023152"/>
    </source>
</evidence>
<name>X6LRR4_RETFI</name>
<accession>X6LRR4</accession>
<comment type="caution">
    <text evidence="1">The sequence shown here is derived from an EMBL/GenBank/DDBJ whole genome shotgun (WGS) entry which is preliminary data.</text>
</comment>
<dbReference type="AlphaFoldDB" id="X6LRR4"/>
<reference evidence="1 2" key="1">
    <citation type="journal article" date="2013" name="Curr. Biol.">
        <title>The Genome of the Foraminiferan Reticulomyxa filosa.</title>
        <authorList>
            <person name="Glockner G."/>
            <person name="Hulsmann N."/>
            <person name="Schleicher M."/>
            <person name="Noegel A.A."/>
            <person name="Eichinger L."/>
            <person name="Gallinger C."/>
            <person name="Pawlowski J."/>
            <person name="Sierra R."/>
            <person name="Euteneuer U."/>
            <person name="Pillet L."/>
            <person name="Moustafa A."/>
            <person name="Platzer M."/>
            <person name="Groth M."/>
            <person name="Szafranski K."/>
            <person name="Schliwa M."/>
        </authorList>
    </citation>
    <scope>NUCLEOTIDE SEQUENCE [LARGE SCALE GENOMIC DNA]</scope>
</reference>
<proteinExistence type="predicted"/>
<sequence>MCLVHISDYALCIVHLSVKKLIDTNAREELIIYEVGETNKYQRIIVHCLKAITKCCLPTNIDDNDEINELFIELEQFVKKSRNNVMTENKKNISRGTRRKKSFLIQLVDPHAPLNTTVESGYFDLVQLKQK</sequence>